<dbReference type="Gene3D" id="3.90.1200.10">
    <property type="match status" value="1"/>
</dbReference>
<protein>
    <recommendedName>
        <fullName evidence="1">Aminoglycoside phosphotransferase domain-containing protein</fullName>
    </recommendedName>
</protein>
<dbReference type="InterPro" id="IPR011009">
    <property type="entry name" value="Kinase-like_dom_sf"/>
</dbReference>
<dbReference type="SUPFAM" id="SSF56112">
    <property type="entry name" value="Protein kinase-like (PK-like)"/>
    <property type="match status" value="1"/>
</dbReference>
<accession>A0A8K0SHF4</accession>
<dbReference type="PANTHER" id="PTHR21310">
    <property type="entry name" value="AMINOGLYCOSIDE PHOSPHOTRANSFERASE-RELATED-RELATED"/>
    <property type="match status" value="1"/>
</dbReference>
<dbReference type="InterPro" id="IPR051678">
    <property type="entry name" value="AGP_Transferase"/>
</dbReference>
<dbReference type="EMBL" id="JAGPNK010000013">
    <property type="protein sequence ID" value="KAH7309860.1"/>
    <property type="molecule type" value="Genomic_DNA"/>
</dbReference>
<evidence type="ECO:0000313" key="2">
    <source>
        <dbReference type="EMBL" id="KAH7309860.1"/>
    </source>
</evidence>
<organism evidence="2 3">
    <name type="scientific">Stachybotrys elegans</name>
    <dbReference type="NCBI Taxonomy" id="80388"/>
    <lineage>
        <taxon>Eukaryota</taxon>
        <taxon>Fungi</taxon>
        <taxon>Dikarya</taxon>
        <taxon>Ascomycota</taxon>
        <taxon>Pezizomycotina</taxon>
        <taxon>Sordariomycetes</taxon>
        <taxon>Hypocreomycetidae</taxon>
        <taxon>Hypocreales</taxon>
        <taxon>Stachybotryaceae</taxon>
        <taxon>Stachybotrys</taxon>
    </lineage>
</organism>
<feature type="domain" description="Aminoglycoside phosphotransferase" evidence="1">
    <location>
        <begin position="333"/>
        <end position="544"/>
    </location>
</feature>
<sequence>MASNAEVEAALSLIDSQELPYPSDEILRSFVQQALHPILAARYISDRLQRDLASAVVSDWSFIITALMRNGRPPPAPDAAVKKEIWARDAGQCCITGKKGSLWDPLPVLPVLPVPSAWVTTQNPHVHDMLGAFFTPQYRDWWLWYAEHPDQTLPHQSHWLVCTSAARAFADGHVKLDRQLPSMTEYEVNPVYVGPPVKLGTRGRFALLGDHSRLCLLMKIDPRFIGTHARFAAGLRYLDVAADISADNLSRPPATQNRDLLQRSCERPLFAQDTTPPSRLGLVGRLFFFIWRRLPNAFRLSAYGLLKDLAKRYYAERDTPAVQSLPFGLYLKEHEEPEVCRNEFNAMQTIRQHTTVPAPIPLDMAVDFTEDHDIFTSKSYILMSKVPGYPLHRCYRLMQDSDHAQLADAMKGYINQLRSIPKVTSSETAIYNTLGGPCRDNRVRSGTPVGPFADEAAFSHMLPFPDDPGRSGHMITFTHADLNPRNILVDRSIRPDGSRCWKITGIVDWETAGYWPEYWDLTKAMFEGFRWSKRYNDRFVKATFAPLGDYTQELDVETRSWEIGDGI</sequence>
<reference evidence="2" key="1">
    <citation type="journal article" date="2021" name="Nat. Commun.">
        <title>Genetic determinants of endophytism in the Arabidopsis root mycobiome.</title>
        <authorList>
            <person name="Mesny F."/>
            <person name="Miyauchi S."/>
            <person name="Thiergart T."/>
            <person name="Pickel B."/>
            <person name="Atanasova L."/>
            <person name="Karlsson M."/>
            <person name="Huettel B."/>
            <person name="Barry K.W."/>
            <person name="Haridas S."/>
            <person name="Chen C."/>
            <person name="Bauer D."/>
            <person name="Andreopoulos W."/>
            <person name="Pangilinan J."/>
            <person name="LaButti K."/>
            <person name="Riley R."/>
            <person name="Lipzen A."/>
            <person name="Clum A."/>
            <person name="Drula E."/>
            <person name="Henrissat B."/>
            <person name="Kohler A."/>
            <person name="Grigoriev I.V."/>
            <person name="Martin F.M."/>
            <person name="Hacquard S."/>
        </authorList>
    </citation>
    <scope>NUCLEOTIDE SEQUENCE</scope>
    <source>
        <strain evidence="2">MPI-CAGE-CH-0235</strain>
    </source>
</reference>
<comment type="caution">
    <text evidence="2">The sequence shown here is derived from an EMBL/GenBank/DDBJ whole genome shotgun (WGS) entry which is preliminary data.</text>
</comment>
<dbReference type="CDD" id="cd05120">
    <property type="entry name" value="APH_ChoK_like"/>
    <property type="match status" value="1"/>
</dbReference>
<dbReference type="Pfam" id="PF01636">
    <property type="entry name" value="APH"/>
    <property type="match status" value="1"/>
</dbReference>
<keyword evidence="3" id="KW-1185">Reference proteome</keyword>
<dbReference type="Proteomes" id="UP000813444">
    <property type="component" value="Unassembled WGS sequence"/>
</dbReference>
<dbReference type="AlphaFoldDB" id="A0A8K0SHF4"/>
<gene>
    <name evidence="2" type="ORF">B0I35DRAFT_359428</name>
</gene>
<proteinExistence type="predicted"/>
<dbReference type="PANTHER" id="PTHR21310:SF58">
    <property type="entry name" value="AMINOGLYCOSIDE PHOSPHOTRANSFERASE DOMAIN-CONTAINING PROTEIN"/>
    <property type="match status" value="1"/>
</dbReference>
<dbReference type="OrthoDB" id="5152502at2759"/>
<name>A0A8K0SHF4_9HYPO</name>
<evidence type="ECO:0000259" key="1">
    <source>
        <dbReference type="Pfam" id="PF01636"/>
    </source>
</evidence>
<evidence type="ECO:0000313" key="3">
    <source>
        <dbReference type="Proteomes" id="UP000813444"/>
    </source>
</evidence>
<dbReference type="InterPro" id="IPR002575">
    <property type="entry name" value="Aminoglycoside_PTrfase"/>
</dbReference>